<dbReference type="RefSeq" id="WP_139209151.1">
    <property type="nucleotide sequence ID" value="NZ_FOEG01000002.1"/>
</dbReference>
<dbReference type="STRING" id="406100.SAMN04488052_102130"/>
<proteinExistence type="predicted"/>
<evidence type="ECO:0000313" key="1">
    <source>
        <dbReference type="EMBL" id="SEO67704.1"/>
    </source>
</evidence>
<sequence length="70" mass="7755">MSQQIIELNGRYAVVKYTRSRPGSSAELRFLVIDRSTRSVVGPPLGHPDENLARAFARRLSGTEEGPVDE</sequence>
<protein>
    <submittedName>
        <fullName evidence="1">Uncharacterized protein</fullName>
    </submittedName>
</protein>
<dbReference type="AlphaFoldDB" id="A0A1H8RNG0"/>
<organism evidence="1 2">
    <name type="scientific">Aquisalimonas asiatica</name>
    <dbReference type="NCBI Taxonomy" id="406100"/>
    <lineage>
        <taxon>Bacteria</taxon>
        <taxon>Pseudomonadati</taxon>
        <taxon>Pseudomonadota</taxon>
        <taxon>Gammaproteobacteria</taxon>
        <taxon>Chromatiales</taxon>
        <taxon>Ectothiorhodospiraceae</taxon>
        <taxon>Aquisalimonas</taxon>
    </lineage>
</organism>
<dbReference type="Proteomes" id="UP000199657">
    <property type="component" value="Unassembled WGS sequence"/>
</dbReference>
<accession>A0A1H8RNG0</accession>
<name>A0A1H8RNG0_9GAMM</name>
<evidence type="ECO:0000313" key="2">
    <source>
        <dbReference type="Proteomes" id="UP000199657"/>
    </source>
</evidence>
<gene>
    <name evidence="1" type="ORF">SAMN04488052_102130</name>
</gene>
<dbReference type="EMBL" id="FOEG01000002">
    <property type="protein sequence ID" value="SEO67704.1"/>
    <property type="molecule type" value="Genomic_DNA"/>
</dbReference>
<reference evidence="1 2" key="1">
    <citation type="submission" date="2016-10" db="EMBL/GenBank/DDBJ databases">
        <authorList>
            <person name="de Groot N.N."/>
        </authorList>
    </citation>
    <scope>NUCLEOTIDE SEQUENCE [LARGE SCALE GENOMIC DNA]</scope>
    <source>
        <strain evidence="1 2">CGMCC 1.6291</strain>
    </source>
</reference>
<keyword evidence="2" id="KW-1185">Reference proteome</keyword>